<reference evidence="9" key="1">
    <citation type="journal article" date="2019" name="Int. J. Syst. Evol. Microbiol.">
        <title>The Global Catalogue of Microorganisms (GCM) 10K type strain sequencing project: providing services to taxonomists for standard genome sequencing and annotation.</title>
        <authorList>
            <consortium name="The Broad Institute Genomics Platform"/>
            <consortium name="The Broad Institute Genome Sequencing Center for Infectious Disease"/>
            <person name="Wu L."/>
            <person name="Ma J."/>
        </authorList>
    </citation>
    <scope>NUCLEOTIDE SEQUENCE [LARGE SCALE GENOMIC DNA]</scope>
    <source>
        <strain evidence="9">JCM 17555</strain>
    </source>
</reference>
<keyword evidence="9" id="KW-1185">Reference proteome</keyword>
<evidence type="ECO:0000259" key="7">
    <source>
        <dbReference type="PROSITE" id="PS51733"/>
    </source>
</evidence>
<dbReference type="InterPro" id="IPR045864">
    <property type="entry name" value="aa-tRNA-synth_II/BPL/LPL"/>
</dbReference>
<comment type="catalytic activity">
    <reaction evidence="5 6">
        <text>octanoyl-[ACP] + L-lysyl-[protein] = N(6)-octanoyl-L-lysyl-[protein] + holo-[ACP] + H(+)</text>
        <dbReference type="Rhea" id="RHEA:17665"/>
        <dbReference type="Rhea" id="RHEA-COMP:9636"/>
        <dbReference type="Rhea" id="RHEA-COMP:9685"/>
        <dbReference type="Rhea" id="RHEA-COMP:9752"/>
        <dbReference type="Rhea" id="RHEA-COMP:9928"/>
        <dbReference type="ChEBI" id="CHEBI:15378"/>
        <dbReference type="ChEBI" id="CHEBI:29969"/>
        <dbReference type="ChEBI" id="CHEBI:64479"/>
        <dbReference type="ChEBI" id="CHEBI:78463"/>
        <dbReference type="ChEBI" id="CHEBI:78809"/>
        <dbReference type="EC" id="2.3.1.181"/>
    </reaction>
</comment>
<dbReference type="InterPro" id="IPR020605">
    <property type="entry name" value="Octanoyltransferase_CS"/>
</dbReference>
<dbReference type="EMBL" id="BAABBO010000001">
    <property type="protein sequence ID" value="GAA3945536.1"/>
    <property type="molecule type" value="Genomic_DNA"/>
</dbReference>
<feature type="binding site" evidence="5">
    <location>
        <begin position="86"/>
        <end position="93"/>
    </location>
    <ligand>
        <name>substrate</name>
    </ligand>
</feature>
<dbReference type="InterPro" id="IPR000544">
    <property type="entry name" value="Octanoyltransferase"/>
</dbReference>
<feature type="binding site" evidence="5">
    <location>
        <begin position="168"/>
        <end position="170"/>
    </location>
    <ligand>
        <name>substrate</name>
    </ligand>
</feature>
<dbReference type="NCBIfam" id="NF010922">
    <property type="entry name" value="PRK14342.1"/>
    <property type="match status" value="1"/>
</dbReference>
<feature type="domain" description="BPL/LPL catalytic" evidence="7">
    <location>
        <begin position="37"/>
        <end position="229"/>
    </location>
</feature>
<sequence length="238" mass="25965">MTAAAAGLPELVFRERQADSYEPVFEAMKTFSRERTDATPDEIWIVDHTPVFTQGQAGKPQHLLTEPDASGGPLMVAGIPLVQTDRGGQVTYHGPGQLVIYPLLQLSRYRLQPRSLVSLLEASIVSTLADFGIEAAAKREAPGVYVSADGSKIASLGLRITRGYCYHGLAINVDMDMTPFRLINPCGYAGLAMSQIRDYCKDTTLLPADRHAALQAVATRWRLHFLALLADTHKESVA</sequence>
<gene>
    <name evidence="5 8" type="primary">lipB</name>
    <name evidence="8" type="ORF">GCM10022278_00890</name>
</gene>
<evidence type="ECO:0000313" key="8">
    <source>
        <dbReference type="EMBL" id="GAA3945536.1"/>
    </source>
</evidence>
<dbReference type="PANTHER" id="PTHR10993:SF7">
    <property type="entry name" value="LIPOYLTRANSFERASE 2, MITOCHONDRIAL-RELATED"/>
    <property type="match status" value="1"/>
</dbReference>
<feature type="active site" description="Acyl-thioester intermediate" evidence="5">
    <location>
        <position position="186"/>
    </location>
</feature>
<evidence type="ECO:0000256" key="2">
    <source>
        <dbReference type="ARBA" id="ARBA00022679"/>
    </source>
</evidence>
<dbReference type="Proteomes" id="UP001501337">
    <property type="component" value="Unassembled WGS sequence"/>
</dbReference>
<evidence type="ECO:0000256" key="1">
    <source>
        <dbReference type="ARBA" id="ARBA00004821"/>
    </source>
</evidence>
<comment type="function">
    <text evidence="4 5 6">Catalyzes the transfer of endogenously produced octanoic acid from octanoyl-acyl-carrier-protein onto the lipoyl domains of lipoate-dependent enzymes. Lipoyl-ACP can also act as a substrate although octanoyl-ACP is likely to be the physiological substrate.</text>
</comment>
<feature type="binding site" evidence="5">
    <location>
        <begin position="155"/>
        <end position="157"/>
    </location>
    <ligand>
        <name>substrate</name>
    </ligand>
</feature>
<comment type="similarity">
    <text evidence="5 6">Belongs to the LipB family.</text>
</comment>
<feature type="site" description="Lowers pKa of active site Cys" evidence="5">
    <location>
        <position position="152"/>
    </location>
</feature>
<dbReference type="PROSITE" id="PS51733">
    <property type="entry name" value="BPL_LPL_CATALYTIC"/>
    <property type="match status" value="1"/>
</dbReference>
<evidence type="ECO:0000256" key="4">
    <source>
        <dbReference type="ARBA" id="ARBA00024732"/>
    </source>
</evidence>
<keyword evidence="3 5" id="KW-0012">Acyltransferase</keyword>
<name>A0ABP7NFR6_9GAMM</name>
<comment type="subcellular location">
    <subcellularLocation>
        <location evidence="5">Cytoplasm</location>
    </subcellularLocation>
</comment>
<evidence type="ECO:0000313" key="9">
    <source>
        <dbReference type="Proteomes" id="UP001501337"/>
    </source>
</evidence>
<proteinExistence type="inferred from homology"/>
<evidence type="ECO:0000256" key="6">
    <source>
        <dbReference type="PIRNR" id="PIRNR016262"/>
    </source>
</evidence>
<accession>A0ABP7NFR6</accession>
<dbReference type="SUPFAM" id="SSF55681">
    <property type="entry name" value="Class II aaRS and biotin synthetases"/>
    <property type="match status" value="1"/>
</dbReference>
<evidence type="ECO:0000256" key="3">
    <source>
        <dbReference type="ARBA" id="ARBA00023315"/>
    </source>
</evidence>
<dbReference type="PANTHER" id="PTHR10993">
    <property type="entry name" value="OCTANOYLTRANSFERASE"/>
    <property type="match status" value="1"/>
</dbReference>
<dbReference type="CDD" id="cd16444">
    <property type="entry name" value="LipB"/>
    <property type="match status" value="1"/>
</dbReference>
<dbReference type="PROSITE" id="PS01313">
    <property type="entry name" value="LIPB"/>
    <property type="match status" value="1"/>
</dbReference>
<dbReference type="Gene3D" id="3.30.930.10">
    <property type="entry name" value="Bira Bifunctional Protein, Domain 2"/>
    <property type="match status" value="1"/>
</dbReference>
<dbReference type="Pfam" id="PF21948">
    <property type="entry name" value="LplA-B_cat"/>
    <property type="match status" value="1"/>
</dbReference>
<keyword evidence="2 5" id="KW-0808">Transferase</keyword>
<dbReference type="HAMAP" id="MF_00013">
    <property type="entry name" value="LipB"/>
    <property type="match status" value="1"/>
</dbReference>
<dbReference type="PIRSF" id="PIRSF016262">
    <property type="entry name" value="LPLase"/>
    <property type="match status" value="1"/>
</dbReference>
<protein>
    <recommendedName>
        <fullName evidence="5 6">Octanoyltransferase</fullName>
        <ecNumber evidence="5 6">2.3.1.181</ecNumber>
    </recommendedName>
    <alternativeName>
        <fullName evidence="5">Lipoate-protein ligase B</fullName>
    </alternativeName>
    <alternativeName>
        <fullName evidence="5">Lipoyl/octanoyl transferase</fullName>
    </alternativeName>
    <alternativeName>
        <fullName evidence="5">Octanoyl-[acyl-carrier-protein]-protein N-octanoyltransferase</fullName>
    </alternativeName>
</protein>
<dbReference type="EC" id="2.3.1.181" evidence="5 6"/>
<organism evidence="8 9">
    <name type="scientific">Allohahella marinimesophila</name>
    <dbReference type="NCBI Taxonomy" id="1054972"/>
    <lineage>
        <taxon>Bacteria</taxon>
        <taxon>Pseudomonadati</taxon>
        <taxon>Pseudomonadota</taxon>
        <taxon>Gammaproteobacteria</taxon>
        <taxon>Oceanospirillales</taxon>
        <taxon>Hahellaceae</taxon>
        <taxon>Allohahella</taxon>
    </lineage>
</organism>
<comment type="miscellaneous">
    <text evidence="5">In the reaction, the free carboxyl group of octanoic acid is attached via an amide linkage to the epsilon-amino group of a specific lysine residue of lipoyl domains of lipoate-dependent enzymes.</text>
</comment>
<dbReference type="InterPro" id="IPR004143">
    <property type="entry name" value="BPL_LPL_catalytic"/>
</dbReference>
<keyword evidence="5" id="KW-0963">Cytoplasm</keyword>
<comment type="caution">
    <text evidence="8">The sequence shown here is derived from an EMBL/GenBank/DDBJ whole genome shotgun (WGS) entry which is preliminary data.</text>
</comment>
<comment type="pathway">
    <text evidence="1 5 6">Protein modification; protein lipoylation via endogenous pathway; protein N(6)-(lipoyl)lysine from octanoyl-[acyl-carrier-protein]: step 1/2.</text>
</comment>
<dbReference type="GO" id="GO:0016740">
    <property type="term" value="F:transferase activity"/>
    <property type="evidence" value="ECO:0007669"/>
    <property type="project" value="UniProtKB-KW"/>
</dbReference>
<evidence type="ECO:0000256" key="5">
    <source>
        <dbReference type="HAMAP-Rule" id="MF_00013"/>
    </source>
</evidence>
<dbReference type="RefSeq" id="WP_344802166.1">
    <property type="nucleotide sequence ID" value="NZ_BAABBO010000001.1"/>
</dbReference>
<dbReference type="NCBIfam" id="TIGR00214">
    <property type="entry name" value="lipB"/>
    <property type="match status" value="1"/>
</dbReference>